<evidence type="ECO:0000313" key="2">
    <source>
        <dbReference type="Proteomes" id="UP001174909"/>
    </source>
</evidence>
<evidence type="ECO:0000313" key="1">
    <source>
        <dbReference type="EMBL" id="CAI8000361.1"/>
    </source>
</evidence>
<comment type="caution">
    <text evidence="1">The sequence shown here is derived from an EMBL/GenBank/DDBJ whole genome shotgun (WGS) entry which is preliminary data.</text>
</comment>
<dbReference type="EMBL" id="CASHTH010000399">
    <property type="protein sequence ID" value="CAI8000361.1"/>
    <property type="molecule type" value="Genomic_DNA"/>
</dbReference>
<protein>
    <submittedName>
        <fullName evidence="1">Uncharacterized protein</fullName>
    </submittedName>
</protein>
<proteinExistence type="predicted"/>
<accession>A0AA35R256</accession>
<dbReference type="Proteomes" id="UP001174909">
    <property type="component" value="Unassembled WGS sequence"/>
</dbReference>
<name>A0AA35R256_GEOBA</name>
<feature type="non-terminal residue" evidence="1">
    <location>
        <position position="1"/>
    </location>
</feature>
<gene>
    <name evidence="1" type="ORF">GBAR_LOCUS2907</name>
</gene>
<dbReference type="AlphaFoldDB" id="A0AA35R256"/>
<keyword evidence="2" id="KW-1185">Reference proteome</keyword>
<organism evidence="1 2">
    <name type="scientific">Geodia barretti</name>
    <name type="common">Barrett's horny sponge</name>
    <dbReference type="NCBI Taxonomy" id="519541"/>
    <lineage>
        <taxon>Eukaryota</taxon>
        <taxon>Metazoa</taxon>
        <taxon>Porifera</taxon>
        <taxon>Demospongiae</taxon>
        <taxon>Heteroscleromorpha</taxon>
        <taxon>Tetractinellida</taxon>
        <taxon>Astrophorina</taxon>
        <taxon>Geodiidae</taxon>
        <taxon>Geodia</taxon>
    </lineage>
</organism>
<reference evidence="1" key="1">
    <citation type="submission" date="2023-03" db="EMBL/GenBank/DDBJ databases">
        <authorList>
            <person name="Steffen K."/>
            <person name="Cardenas P."/>
        </authorList>
    </citation>
    <scope>NUCLEOTIDE SEQUENCE</scope>
</reference>
<sequence>MVKINIVLNVGDSHRGCTITPRLLGPISSVISGPRLSGVGRNTAIHDSGLLENARHEIPPNVVPQFLLVDRVRLQDAGNCFPGNER</sequence>